<feature type="chain" id="PRO_5020934508" evidence="2">
    <location>
        <begin position="25"/>
        <end position="243"/>
    </location>
</feature>
<name>A0A4R1K2S1_9GAMM</name>
<keyword evidence="4" id="KW-1185">Reference proteome</keyword>
<proteinExistence type="predicted"/>
<dbReference type="Proteomes" id="UP000295565">
    <property type="component" value="Unassembled WGS sequence"/>
</dbReference>
<dbReference type="PANTHER" id="PTHR11102">
    <property type="entry name" value="SEL-1-LIKE PROTEIN"/>
    <property type="match status" value="1"/>
</dbReference>
<dbReference type="InterPro" id="IPR050767">
    <property type="entry name" value="Sel1_AlgK"/>
</dbReference>
<dbReference type="SMART" id="SM00671">
    <property type="entry name" value="SEL1"/>
    <property type="match status" value="2"/>
</dbReference>
<dbReference type="AlphaFoldDB" id="A0A4R1K2S1"/>
<evidence type="ECO:0000256" key="2">
    <source>
        <dbReference type="SAM" id="SignalP"/>
    </source>
</evidence>
<dbReference type="SUPFAM" id="SSF81901">
    <property type="entry name" value="HCP-like"/>
    <property type="match status" value="1"/>
</dbReference>
<evidence type="ECO:0000256" key="1">
    <source>
        <dbReference type="SAM" id="MobiDB-lite"/>
    </source>
</evidence>
<protein>
    <submittedName>
        <fullName evidence="3">Sel1 repeat-containing protein</fullName>
    </submittedName>
</protein>
<evidence type="ECO:0000313" key="3">
    <source>
        <dbReference type="EMBL" id="TCK57993.1"/>
    </source>
</evidence>
<keyword evidence="2" id="KW-0732">Signal</keyword>
<comment type="caution">
    <text evidence="3">The sequence shown here is derived from an EMBL/GenBank/DDBJ whole genome shotgun (WGS) entry which is preliminary data.</text>
</comment>
<dbReference type="PANTHER" id="PTHR11102:SF160">
    <property type="entry name" value="ERAD-ASSOCIATED E3 UBIQUITIN-PROTEIN LIGASE COMPONENT HRD3"/>
    <property type="match status" value="1"/>
</dbReference>
<sequence length="243" mass="27135">MRLYVYLIGLIGLMISASSISATANSNALPNMTAPELNSPASATSHEKSKDDSSAPPPLQPVQIYSQDELLDLINKNQQLARVKADRCQLNQDIKLRAEKLELPAYQFLWGDMLAWGVCVPRNVKLGIHYMWQSAHQGLPAALEQLGRYYAHGTLVQANPERAVQLLRESASLGFLKAKLEYVNLLVQGYGSPYDYKQAYQWLYNSIIADKKQHKQATMLLLSLAEKMPPGVIAQIKDARPEQ</sequence>
<feature type="region of interest" description="Disordered" evidence="1">
    <location>
        <begin position="31"/>
        <end position="59"/>
    </location>
</feature>
<gene>
    <name evidence="3" type="ORF">EV690_1697</name>
</gene>
<reference evidence="3 4" key="1">
    <citation type="submission" date="2019-03" db="EMBL/GenBank/DDBJ databases">
        <title>Genomic Encyclopedia of Type Strains, Phase IV (KMG-IV): sequencing the most valuable type-strain genomes for metagenomic binning, comparative biology and taxonomic classification.</title>
        <authorList>
            <person name="Goeker M."/>
        </authorList>
    </citation>
    <scope>NUCLEOTIDE SEQUENCE [LARGE SCALE GENOMIC DNA]</scope>
    <source>
        <strain evidence="3 4">DSM 18577</strain>
    </source>
</reference>
<evidence type="ECO:0000313" key="4">
    <source>
        <dbReference type="Proteomes" id="UP000295565"/>
    </source>
</evidence>
<dbReference type="Pfam" id="PF08238">
    <property type="entry name" value="Sel1"/>
    <property type="match status" value="3"/>
</dbReference>
<feature type="signal peptide" evidence="2">
    <location>
        <begin position="1"/>
        <end position="24"/>
    </location>
</feature>
<dbReference type="InterPro" id="IPR006597">
    <property type="entry name" value="Sel1-like"/>
</dbReference>
<dbReference type="RefSeq" id="WP_224054926.1">
    <property type="nucleotide sequence ID" value="NZ_OU594967.1"/>
</dbReference>
<dbReference type="Gene3D" id="1.25.40.10">
    <property type="entry name" value="Tetratricopeptide repeat domain"/>
    <property type="match status" value="1"/>
</dbReference>
<dbReference type="EMBL" id="SMGD01000012">
    <property type="protein sequence ID" value="TCK57993.1"/>
    <property type="molecule type" value="Genomic_DNA"/>
</dbReference>
<accession>A0A4R1K2S1</accession>
<organism evidence="3 4">
    <name type="scientific">Celerinatantimonas diazotrophica</name>
    <dbReference type="NCBI Taxonomy" id="412034"/>
    <lineage>
        <taxon>Bacteria</taxon>
        <taxon>Pseudomonadati</taxon>
        <taxon>Pseudomonadota</taxon>
        <taxon>Gammaproteobacteria</taxon>
        <taxon>Celerinatantimonadaceae</taxon>
        <taxon>Celerinatantimonas</taxon>
    </lineage>
</organism>
<dbReference type="InterPro" id="IPR011990">
    <property type="entry name" value="TPR-like_helical_dom_sf"/>
</dbReference>